<keyword evidence="2" id="KW-0812">Transmembrane</keyword>
<feature type="region of interest" description="Disordered" evidence="1">
    <location>
        <begin position="1"/>
        <end position="79"/>
    </location>
</feature>
<evidence type="ECO:0000313" key="4">
    <source>
        <dbReference type="Proteomes" id="UP000675554"/>
    </source>
</evidence>
<organism evidence="3 4">
    <name type="scientific">Streptomyces daliensis</name>
    <dbReference type="NCBI Taxonomy" id="299421"/>
    <lineage>
        <taxon>Bacteria</taxon>
        <taxon>Bacillati</taxon>
        <taxon>Actinomycetota</taxon>
        <taxon>Actinomycetes</taxon>
        <taxon>Kitasatosporales</taxon>
        <taxon>Streptomycetaceae</taxon>
        <taxon>Streptomyces</taxon>
    </lineage>
</organism>
<comment type="caution">
    <text evidence="3">The sequence shown here is derived from an EMBL/GenBank/DDBJ whole genome shotgun (WGS) entry which is preliminary data.</text>
</comment>
<feature type="non-terminal residue" evidence="3">
    <location>
        <position position="137"/>
    </location>
</feature>
<dbReference type="Proteomes" id="UP000675554">
    <property type="component" value="Unassembled WGS sequence"/>
</dbReference>
<feature type="compositionally biased region" description="Low complexity" evidence="1">
    <location>
        <begin position="14"/>
        <end position="26"/>
    </location>
</feature>
<feature type="compositionally biased region" description="Gly residues" evidence="1">
    <location>
        <begin position="27"/>
        <end position="40"/>
    </location>
</feature>
<dbReference type="AlphaFoldDB" id="A0A8T4IMV5"/>
<protein>
    <submittedName>
        <fullName evidence="3">Uncharacterized protein</fullName>
    </submittedName>
</protein>
<gene>
    <name evidence="3" type="ORF">KDA82_10865</name>
</gene>
<reference evidence="3" key="1">
    <citation type="submission" date="2021-04" db="EMBL/GenBank/DDBJ databases">
        <title>Sequencing of actinobacteria type strains.</title>
        <authorList>
            <person name="Nguyen G.-S."/>
            <person name="Wentzel A."/>
        </authorList>
    </citation>
    <scope>NUCLEOTIDE SEQUENCE</scope>
    <source>
        <strain evidence="3">DSM 42095</strain>
    </source>
</reference>
<name>A0A8T4IMV5_9ACTN</name>
<dbReference type="EMBL" id="JAGSMN010000216">
    <property type="protein sequence ID" value="MBR7673511.1"/>
    <property type="molecule type" value="Genomic_DNA"/>
</dbReference>
<feature type="transmembrane region" description="Helical" evidence="2">
    <location>
        <begin position="87"/>
        <end position="109"/>
    </location>
</feature>
<keyword evidence="2" id="KW-0472">Membrane</keyword>
<evidence type="ECO:0000256" key="2">
    <source>
        <dbReference type="SAM" id="Phobius"/>
    </source>
</evidence>
<evidence type="ECO:0000313" key="3">
    <source>
        <dbReference type="EMBL" id="MBR7673511.1"/>
    </source>
</evidence>
<keyword evidence="4" id="KW-1185">Reference proteome</keyword>
<accession>A0A8T4IMV5</accession>
<feature type="compositionally biased region" description="Pro residues" evidence="1">
    <location>
        <begin position="45"/>
        <end position="59"/>
    </location>
</feature>
<evidence type="ECO:0000256" key="1">
    <source>
        <dbReference type="SAM" id="MobiDB-lite"/>
    </source>
</evidence>
<keyword evidence="2" id="KW-1133">Transmembrane helix</keyword>
<sequence>MGMWNGGPGPGAPVPDGYIPQATPTAGGPGYGQPGYGQPGRGQPVPGPAPSPSPGPPGGGGPGFDPYGQDPHGTAGEQREKRIRRRILIIAGSVLGVGLLAQAALAFFVGNPDDESLSGPAYRITVPRTIDGGRYTL</sequence>
<proteinExistence type="predicted"/>